<reference evidence="1" key="1">
    <citation type="submission" date="2018-02" db="EMBL/GenBank/DDBJ databases">
        <title>Rhizophora mucronata_Transcriptome.</title>
        <authorList>
            <person name="Meera S.P."/>
            <person name="Sreeshan A."/>
            <person name="Augustine A."/>
        </authorList>
    </citation>
    <scope>NUCLEOTIDE SEQUENCE</scope>
    <source>
        <tissue evidence="1">Leaf</tissue>
    </source>
</reference>
<dbReference type="AlphaFoldDB" id="A0A2P2PDH3"/>
<accession>A0A2P2PDH3</accession>
<protein>
    <submittedName>
        <fullName evidence="1">Uncharacterized protein</fullName>
    </submittedName>
</protein>
<dbReference type="EMBL" id="GGEC01072293">
    <property type="protein sequence ID" value="MBX52777.1"/>
    <property type="molecule type" value="Transcribed_RNA"/>
</dbReference>
<sequence>MSCMQHPVSCPWCYILSPFFFRFFSPREEGGRYSWIFIVLSDLFWPALSTKCLFFLCSTEQ</sequence>
<organism evidence="1">
    <name type="scientific">Rhizophora mucronata</name>
    <name type="common">Asiatic mangrove</name>
    <dbReference type="NCBI Taxonomy" id="61149"/>
    <lineage>
        <taxon>Eukaryota</taxon>
        <taxon>Viridiplantae</taxon>
        <taxon>Streptophyta</taxon>
        <taxon>Embryophyta</taxon>
        <taxon>Tracheophyta</taxon>
        <taxon>Spermatophyta</taxon>
        <taxon>Magnoliopsida</taxon>
        <taxon>eudicotyledons</taxon>
        <taxon>Gunneridae</taxon>
        <taxon>Pentapetalae</taxon>
        <taxon>rosids</taxon>
        <taxon>fabids</taxon>
        <taxon>Malpighiales</taxon>
        <taxon>Rhizophoraceae</taxon>
        <taxon>Rhizophora</taxon>
    </lineage>
</organism>
<proteinExistence type="predicted"/>
<evidence type="ECO:0000313" key="1">
    <source>
        <dbReference type="EMBL" id="MBX52777.1"/>
    </source>
</evidence>
<name>A0A2P2PDH3_RHIMU</name>